<dbReference type="Pfam" id="PF00956">
    <property type="entry name" value="NAP"/>
    <property type="match status" value="1"/>
</dbReference>
<feature type="compositionally biased region" description="Acidic residues" evidence="3">
    <location>
        <begin position="279"/>
        <end position="316"/>
    </location>
</feature>
<dbReference type="Gene3D" id="3.30.1120.90">
    <property type="entry name" value="Nucleosome assembly protein"/>
    <property type="match status" value="1"/>
</dbReference>
<evidence type="ECO:0000256" key="1">
    <source>
        <dbReference type="ARBA" id="ARBA00009947"/>
    </source>
</evidence>
<dbReference type="SUPFAM" id="SSF143113">
    <property type="entry name" value="NAP-like"/>
    <property type="match status" value="1"/>
</dbReference>
<protein>
    <recommendedName>
        <fullName evidence="6">Nucleosome assembly protein</fullName>
    </recommendedName>
</protein>
<feature type="compositionally biased region" description="Acidic residues" evidence="3">
    <location>
        <begin position="235"/>
        <end position="245"/>
    </location>
</feature>
<keyword evidence="5" id="KW-1185">Reference proteome</keyword>
<evidence type="ECO:0000256" key="2">
    <source>
        <dbReference type="RuleBase" id="RU003876"/>
    </source>
</evidence>
<feature type="region of interest" description="Disordered" evidence="3">
    <location>
        <begin position="276"/>
        <end position="316"/>
    </location>
</feature>
<dbReference type="EMBL" id="JAFEKC020000014">
    <property type="protein sequence ID" value="KAK0511017.1"/>
    <property type="molecule type" value="Genomic_DNA"/>
</dbReference>
<comment type="similarity">
    <text evidence="1 2">Belongs to the nucleosome assembly protein (NAP) family.</text>
</comment>
<dbReference type="PANTHER" id="PTHR11875">
    <property type="entry name" value="TESTIS-SPECIFIC Y-ENCODED PROTEIN"/>
    <property type="match status" value="1"/>
</dbReference>
<gene>
    <name evidence="4" type="ORF">JMJ35_006569</name>
</gene>
<dbReference type="Gene3D" id="1.20.5.1500">
    <property type="match status" value="1"/>
</dbReference>
<dbReference type="InterPro" id="IPR002164">
    <property type="entry name" value="NAP_family"/>
</dbReference>
<reference evidence="4" key="1">
    <citation type="submission" date="2023-03" db="EMBL/GenBank/DDBJ databases">
        <title>Complete genome of Cladonia borealis.</title>
        <authorList>
            <person name="Park H."/>
        </authorList>
    </citation>
    <scope>NUCLEOTIDE SEQUENCE</scope>
    <source>
        <strain evidence="4">ANT050790</strain>
    </source>
</reference>
<dbReference type="Proteomes" id="UP001166286">
    <property type="component" value="Unassembled WGS sequence"/>
</dbReference>
<dbReference type="GO" id="GO:0006334">
    <property type="term" value="P:nucleosome assembly"/>
    <property type="evidence" value="ECO:0007669"/>
    <property type="project" value="InterPro"/>
</dbReference>
<feature type="region of interest" description="Disordered" evidence="3">
    <location>
        <begin position="220"/>
        <end position="245"/>
    </location>
</feature>
<sequence length="316" mass="36826">MSEHTSEFLESLPPNLASRVRQLLSMQSSQSQLIEQYQHEVLQLDKKYLSLYTPLYTERREAIDTTNSIASDFDTAFSSAAADDADIPNGIPEFWLTVIRNNFTTSDMITEEDEDALKSLKDIRLEYHEEPGFRLVFEFAENEFFYNTTLSKTFFYTRDEEDYTRDLVYGHSIGEEIHWKDGKNLMRKVVRTKRRKGKVHEETVPKESFFDFFSSLIEPASDDAEEGERDTMAGGDEEDGDEPDSEFQWLLELDFGYGEAFKEEIIPYAVHWFTGEASQFDEENSEEDSEEEDDDEEEDEDGDEEEEDDDNDNDEE</sequence>
<evidence type="ECO:0008006" key="6">
    <source>
        <dbReference type="Google" id="ProtNLM"/>
    </source>
</evidence>
<proteinExistence type="inferred from homology"/>
<evidence type="ECO:0000256" key="3">
    <source>
        <dbReference type="SAM" id="MobiDB-lite"/>
    </source>
</evidence>
<dbReference type="GO" id="GO:0005634">
    <property type="term" value="C:nucleus"/>
    <property type="evidence" value="ECO:0007669"/>
    <property type="project" value="InterPro"/>
</dbReference>
<dbReference type="AlphaFoldDB" id="A0AA39V0K0"/>
<evidence type="ECO:0000313" key="4">
    <source>
        <dbReference type="EMBL" id="KAK0511017.1"/>
    </source>
</evidence>
<name>A0AA39V0K0_9LECA</name>
<organism evidence="4 5">
    <name type="scientific">Cladonia borealis</name>
    <dbReference type="NCBI Taxonomy" id="184061"/>
    <lineage>
        <taxon>Eukaryota</taxon>
        <taxon>Fungi</taxon>
        <taxon>Dikarya</taxon>
        <taxon>Ascomycota</taxon>
        <taxon>Pezizomycotina</taxon>
        <taxon>Lecanoromycetes</taxon>
        <taxon>OSLEUM clade</taxon>
        <taxon>Lecanoromycetidae</taxon>
        <taxon>Lecanorales</taxon>
        <taxon>Lecanorineae</taxon>
        <taxon>Cladoniaceae</taxon>
        <taxon>Cladonia</taxon>
    </lineage>
</organism>
<accession>A0AA39V0K0</accession>
<evidence type="ECO:0000313" key="5">
    <source>
        <dbReference type="Proteomes" id="UP001166286"/>
    </source>
</evidence>
<dbReference type="InterPro" id="IPR037231">
    <property type="entry name" value="NAP-like_sf"/>
</dbReference>
<comment type="caution">
    <text evidence="4">The sequence shown here is derived from an EMBL/GenBank/DDBJ whole genome shotgun (WGS) entry which is preliminary data.</text>
</comment>